<feature type="binding site" evidence="19">
    <location>
        <position position="177"/>
    </location>
    <ligand>
        <name>NADP(+)</name>
        <dbReference type="ChEBI" id="CHEBI:58349"/>
    </ligand>
</feature>
<feature type="binding site" evidence="19">
    <location>
        <begin position="334"/>
        <end position="340"/>
    </location>
    <ligand>
        <name>NADP(+)</name>
        <dbReference type="ChEBI" id="CHEBI:58349"/>
    </ligand>
</feature>
<comment type="pathway">
    <text evidence="3">Cofactor biosynthesis; riboflavin biosynthesis; 5-amino-6-(D-ribitylamino)uracil from GTP: step 3/4.</text>
</comment>
<evidence type="ECO:0000256" key="11">
    <source>
        <dbReference type="ARBA" id="ARBA00022801"/>
    </source>
</evidence>
<dbReference type="GO" id="GO:0050661">
    <property type="term" value="F:NADP binding"/>
    <property type="evidence" value="ECO:0007669"/>
    <property type="project" value="InterPro"/>
</dbReference>
<dbReference type="PANTHER" id="PTHR38011">
    <property type="entry name" value="DIHYDROFOLATE REDUCTASE FAMILY PROTEIN (AFU_ORTHOLOGUE AFUA_8G06820)"/>
    <property type="match status" value="1"/>
</dbReference>
<feature type="binding site" evidence="19">
    <location>
        <position position="191"/>
    </location>
    <ligand>
        <name>substrate</name>
    </ligand>
</feature>
<comment type="catalytic activity">
    <reaction evidence="16">
        <text>5-amino-6-(5-phospho-D-ribitylamino)uracil + NADP(+) = 5-amino-6-(5-phospho-D-ribosylamino)uracil + NADPH + H(+)</text>
        <dbReference type="Rhea" id="RHEA:17845"/>
        <dbReference type="ChEBI" id="CHEBI:15378"/>
        <dbReference type="ChEBI" id="CHEBI:57783"/>
        <dbReference type="ChEBI" id="CHEBI:58349"/>
        <dbReference type="ChEBI" id="CHEBI:58421"/>
        <dbReference type="ChEBI" id="CHEBI:58453"/>
        <dbReference type="EC" id="1.1.1.193"/>
    </reaction>
</comment>
<evidence type="ECO:0000256" key="20">
    <source>
        <dbReference type="PIRSR" id="PIRSR006769-3"/>
    </source>
</evidence>
<keyword evidence="9" id="KW-0686">Riboflavin biosynthesis</keyword>
<proteinExistence type="inferred from homology"/>
<gene>
    <name evidence="22" type="primary">ribD_1</name>
    <name evidence="22" type="ORF">NCTC12020_00452</name>
</gene>
<reference evidence="22 23" key="1">
    <citation type="submission" date="2018-06" db="EMBL/GenBank/DDBJ databases">
        <authorList>
            <consortium name="Pathogen Informatics"/>
            <person name="Doyle S."/>
        </authorList>
    </citation>
    <scope>NUCLEOTIDE SEQUENCE [LARGE SCALE GENOMIC DNA]</scope>
    <source>
        <strain evidence="22 23">NCTC12020</strain>
    </source>
</reference>
<dbReference type="InterPro" id="IPR016192">
    <property type="entry name" value="APOBEC/CMP_deaminase_Zn-bd"/>
</dbReference>
<dbReference type="GO" id="GO:0009231">
    <property type="term" value="P:riboflavin biosynthetic process"/>
    <property type="evidence" value="ECO:0007669"/>
    <property type="project" value="UniProtKB-UniPathway"/>
</dbReference>
<dbReference type="InterPro" id="IPR004794">
    <property type="entry name" value="Eubact_RibD"/>
</dbReference>
<dbReference type="PROSITE" id="PS51747">
    <property type="entry name" value="CYT_DCMP_DEAMINASES_2"/>
    <property type="match status" value="1"/>
</dbReference>
<feature type="binding site" evidence="20">
    <location>
        <position position="73"/>
    </location>
    <ligand>
        <name>Zn(2+)</name>
        <dbReference type="ChEBI" id="CHEBI:29105"/>
        <note>catalytic</note>
    </ligand>
</feature>
<evidence type="ECO:0000313" key="23">
    <source>
        <dbReference type="Proteomes" id="UP000255367"/>
    </source>
</evidence>
<dbReference type="Pfam" id="PF01872">
    <property type="entry name" value="RibD_C"/>
    <property type="match status" value="1"/>
</dbReference>
<feature type="binding site" evidence="19">
    <location>
        <position position="219"/>
    </location>
    <ligand>
        <name>NADP(+)</name>
        <dbReference type="ChEBI" id="CHEBI:58349"/>
    </ligand>
</feature>
<dbReference type="EMBL" id="UHIO01000001">
    <property type="protein sequence ID" value="SUP40991.1"/>
    <property type="molecule type" value="Genomic_DNA"/>
</dbReference>
<keyword evidence="23" id="KW-1185">Reference proteome</keyword>
<dbReference type="AlphaFoldDB" id="A0A380NH58"/>
<dbReference type="InterPro" id="IPR011549">
    <property type="entry name" value="RibD_C"/>
</dbReference>
<keyword evidence="12 20" id="KW-0862">Zinc</keyword>
<evidence type="ECO:0000256" key="6">
    <source>
        <dbReference type="ARBA" id="ARBA00012766"/>
    </source>
</evidence>
<evidence type="ECO:0000256" key="18">
    <source>
        <dbReference type="PIRSR" id="PIRSR006769-1"/>
    </source>
</evidence>
<dbReference type="NCBIfam" id="TIGR00326">
    <property type="entry name" value="eubact_ribD"/>
    <property type="match status" value="1"/>
</dbReference>
<evidence type="ECO:0000256" key="2">
    <source>
        <dbReference type="ARBA" id="ARBA00004882"/>
    </source>
</evidence>
<dbReference type="Proteomes" id="UP000255367">
    <property type="component" value="Unassembled WGS sequence"/>
</dbReference>
<organism evidence="22 23">
    <name type="scientific">Veillonella criceti</name>
    <dbReference type="NCBI Taxonomy" id="103891"/>
    <lineage>
        <taxon>Bacteria</taxon>
        <taxon>Bacillati</taxon>
        <taxon>Bacillota</taxon>
        <taxon>Negativicutes</taxon>
        <taxon>Veillonellales</taxon>
        <taxon>Veillonellaceae</taxon>
        <taxon>Veillonella</taxon>
    </lineage>
</organism>
<dbReference type="GO" id="GO:0008835">
    <property type="term" value="F:diaminohydroxyphosphoribosylaminopyrimidine deaminase activity"/>
    <property type="evidence" value="ECO:0007669"/>
    <property type="project" value="UniProtKB-EC"/>
</dbReference>
<dbReference type="NCBIfam" id="TIGR00227">
    <property type="entry name" value="ribD_Cterm"/>
    <property type="match status" value="1"/>
</dbReference>
<evidence type="ECO:0000256" key="9">
    <source>
        <dbReference type="ARBA" id="ARBA00022619"/>
    </source>
</evidence>
<dbReference type="PIRSF" id="PIRSF006769">
    <property type="entry name" value="RibD"/>
    <property type="match status" value="1"/>
</dbReference>
<dbReference type="SUPFAM" id="SSF53927">
    <property type="entry name" value="Cytidine deaminase-like"/>
    <property type="match status" value="1"/>
</dbReference>
<comment type="similarity">
    <text evidence="5">In the C-terminal section; belongs to the HTP reductase family.</text>
</comment>
<dbReference type="FunFam" id="3.40.140.10:FF:000025">
    <property type="entry name" value="Riboflavin biosynthesis protein RibD"/>
    <property type="match status" value="1"/>
</dbReference>
<feature type="binding site" evidence="19">
    <location>
        <position position="227"/>
    </location>
    <ligand>
        <name>substrate</name>
    </ligand>
</feature>
<dbReference type="Gene3D" id="3.40.140.10">
    <property type="entry name" value="Cytidine Deaminase, domain 2"/>
    <property type="match status" value="1"/>
</dbReference>
<evidence type="ECO:0000256" key="14">
    <source>
        <dbReference type="ARBA" id="ARBA00023002"/>
    </source>
</evidence>
<dbReference type="GO" id="GO:0008270">
    <property type="term" value="F:zinc ion binding"/>
    <property type="evidence" value="ECO:0007669"/>
    <property type="project" value="InterPro"/>
</dbReference>
<evidence type="ECO:0000256" key="4">
    <source>
        <dbReference type="ARBA" id="ARBA00005259"/>
    </source>
</evidence>
<dbReference type="InterPro" id="IPR016193">
    <property type="entry name" value="Cytidine_deaminase-like"/>
</dbReference>
<dbReference type="PROSITE" id="PS00903">
    <property type="entry name" value="CYT_DCMP_DEAMINASES_1"/>
    <property type="match status" value="1"/>
</dbReference>
<keyword evidence="15" id="KW-0511">Multifunctional enzyme</keyword>
<feature type="binding site" evidence="19">
    <location>
        <position position="332"/>
    </location>
    <ligand>
        <name>substrate</name>
    </ligand>
</feature>
<dbReference type="EC" id="3.5.4.26" evidence="6"/>
<evidence type="ECO:0000256" key="5">
    <source>
        <dbReference type="ARBA" id="ARBA00007417"/>
    </source>
</evidence>
<feature type="binding site" evidence="19">
    <location>
        <position position="193"/>
    </location>
    <ligand>
        <name>NADP(+)</name>
        <dbReference type="ChEBI" id="CHEBI:58349"/>
    </ligand>
</feature>
<evidence type="ECO:0000256" key="1">
    <source>
        <dbReference type="ARBA" id="ARBA00002151"/>
    </source>
</evidence>
<keyword evidence="13 19" id="KW-0521">NADP</keyword>
<dbReference type="SUPFAM" id="SSF53597">
    <property type="entry name" value="Dihydrofolate reductase-like"/>
    <property type="match status" value="1"/>
</dbReference>
<dbReference type="InterPro" id="IPR002734">
    <property type="entry name" value="RibDG_C"/>
</dbReference>
<dbReference type="PANTHER" id="PTHR38011:SF7">
    <property type="entry name" value="2,5-DIAMINO-6-RIBOSYLAMINO-4(3H)-PYRIMIDINONE 5'-PHOSPHATE REDUCTASE"/>
    <property type="match status" value="1"/>
</dbReference>
<evidence type="ECO:0000259" key="21">
    <source>
        <dbReference type="PROSITE" id="PS51747"/>
    </source>
</evidence>
<evidence type="ECO:0000256" key="13">
    <source>
        <dbReference type="ARBA" id="ARBA00022857"/>
    </source>
</evidence>
<comment type="similarity">
    <text evidence="4">In the N-terminal section; belongs to the cytidine and deoxycytidylate deaminase family.</text>
</comment>
<accession>A0A380NH58</accession>
<feature type="binding site" evidence="20">
    <location>
        <position position="107"/>
    </location>
    <ligand>
        <name>Zn(2+)</name>
        <dbReference type="ChEBI" id="CHEBI:29105"/>
        <note>catalytic</note>
    </ligand>
</feature>
<comment type="pathway">
    <text evidence="2">Cofactor biosynthesis; riboflavin biosynthesis; 5-amino-6-(D-ribitylamino)uracil from GTP: step 2/4.</text>
</comment>
<dbReference type="InterPro" id="IPR050765">
    <property type="entry name" value="Riboflavin_Biosynth_HTPR"/>
</dbReference>
<name>A0A380NH58_9FIRM</name>
<dbReference type="InterPro" id="IPR002125">
    <property type="entry name" value="CMP_dCMP_dom"/>
</dbReference>
<dbReference type="EC" id="1.1.1.193" evidence="7"/>
<keyword evidence="14" id="KW-0560">Oxidoreductase</keyword>
<evidence type="ECO:0000256" key="12">
    <source>
        <dbReference type="ARBA" id="ARBA00022833"/>
    </source>
</evidence>
<comment type="function">
    <text evidence="1">Converts 2,5-diamino-6-(ribosylamino)-4(3h)-pyrimidinone 5'-phosphate into 5-amino-6-(ribosylamino)-2,4(1h,3h)-pyrimidinedione 5'-phosphate.</text>
</comment>
<dbReference type="InterPro" id="IPR024072">
    <property type="entry name" value="DHFR-like_dom_sf"/>
</dbReference>
<dbReference type="GO" id="GO:0008703">
    <property type="term" value="F:5-amino-6-(5-phosphoribosylamino)uracil reductase activity"/>
    <property type="evidence" value="ECO:0007669"/>
    <property type="project" value="UniProtKB-EC"/>
</dbReference>
<feature type="binding site" evidence="19">
    <location>
        <position position="207"/>
    </location>
    <ligand>
        <name>substrate</name>
    </ligand>
</feature>
<evidence type="ECO:0000256" key="7">
    <source>
        <dbReference type="ARBA" id="ARBA00013173"/>
    </source>
</evidence>
<protein>
    <recommendedName>
        <fullName evidence="8">Riboflavin biosynthesis protein RibD</fullName>
        <ecNumber evidence="7">1.1.1.193</ecNumber>
        <ecNumber evidence="6">3.5.4.26</ecNumber>
    </recommendedName>
</protein>
<keyword evidence="10 20" id="KW-0479">Metal-binding</keyword>
<comment type="catalytic activity">
    <reaction evidence="17">
        <text>2,5-diamino-6-hydroxy-4-(5-phosphoribosylamino)-pyrimidine + H2O + H(+) = 5-amino-6-(5-phospho-D-ribosylamino)uracil + NH4(+)</text>
        <dbReference type="Rhea" id="RHEA:21868"/>
        <dbReference type="ChEBI" id="CHEBI:15377"/>
        <dbReference type="ChEBI" id="CHEBI:15378"/>
        <dbReference type="ChEBI" id="CHEBI:28938"/>
        <dbReference type="ChEBI" id="CHEBI:58453"/>
        <dbReference type="ChEBI" id="CHEBI:58614"/>
        <dbReference type="EC" id="3.5.4.26"/>
    </reaction>
</comment>
<evidence type="ECO:0000256" key="19">
    <source>
        <dbReference type="PIRSR" id="PIRSR006769-2"/>
    </source>
</evidence>
<dbReference type="OrthoDB" id="9800865at2"/>
<dbReference type="UniPathway" id="UPA00275">
    <property type="reaction ID" value="UER00401"/>
</dbReference>
<evidence type="ECO:0000256" key="3">
    <source>
        <dbReference type="ARBA" id="ARBA00004910"/>
    </source>
</evidence>
<evidence type="ECO:0000256" key="10">
    <source>
        <dbReference type="ARBA" id="ARBA00022723"/>
    </source>
</evidence>
<feature type="binding site" evidence="19">
    <location>
        <position position="223"/>
    </location>
    <ligand>
        <name>NADP(+)</name>
        <dbReference type="ChEBI" id="CHEBI:58349"/>
    </ligand>
</feature>
<evidence type="ECO:0000256" key="17">
    <source>
        <dbReference type="ARBA" id="ARBA00049886"/>
    </source>
</evidence>
<evidence type="ECO:0000313" key="22">
    <source>
        <dbReference type="EMBL" id="SUP40991.1"/>
    </source>
</evidence>
<feature type="domain" description="CMP/dCMP-type deaminase" evidence="21">
    <location>
        <begin position="24"/>
        <end position="145"/>
    </location>
</feature>
<keyword evidence="11" id="KW-0378">Hydrolase</keyword>
<sequence>MADEQTNQSTQQLNTVEFEATTSALDERFMARALELATKATGRTHPNPMVGAVIVKDGHIIGEGFHHKAGEAHAEVNALQQAGDEAKGATLYVTLEPCAHYGKTPPCAKRVIEAGIQRVVIGVVDPNPLVGGKGIEMLREAGITVSTGILTSECAKLIEGFLTYIKTGRPFVTLKSAMSLDGKIATRTGHSQWITNETARQDGHRLRATHDVILTGIGTILSDNPSLNCRLPIETLASDNKESSSVDTTPLHQPDVVVLDSLGRTPLEANIFKQANRHVYIFVSPACEAETVEALRNKGAKVITVDATYSGLDIGQILETLGDLGFTSVLVEGGSHVIASFVEAKAFNKIVTYIGNTIIGGQEALGAVTGQGIDQLVDGIQLRFESATILDNNIRLESYVMEGRGTECSPELLKK</sequence>
<feature type="binding site" evidence="19">
    <location>
        <position position="261"/>
    </location>
    <ligand>
        <name>NADP(+)</name>
        <dbReference type="ChEBI" id="CHEBI:58349"/>
    </ligand>
</feature>
<comment type="cofactor">
    <cofactor evidence="20">
        <name>Zn(2+)</name>
        <dbReference type="ChEBI" id="CHEBI:29105"/>
    </cofactor>
    <text evidence="20">Binds 1 zinc ion.</text>
</comment>
<feature type="binding site" evidence="20">
    <location>
        <position position="98"/>
    </location>
    <ligand>
        <name>Zn(2+)</name>
        <dbReference type="ChEBI" id="CHEBI:29105"/>
        <note>catalytic</note>
    </ligand>
</feature>
<feature type="binding site" evidence="19">
    <location>
        <position position="230"/>
    </location>
    <ligand>
        <name>substrate</name>
    </ligand>
</feature>
<evidence type="ECO:0000256" key="8">
    <source>
        <dbReference type="ARBA" id="ARBA00019930"/>
    </source>
</evidence>
<dbReference type="Gene3D" id="3.40.430.10">
    <property type="entry name" value="Dihydrofolate Reductase, subunit A"/>
    <property type="match status" value="1"/>
</dbReference>
<dbReference type="CDD" id="cd01284">
    <property type="entry name" value="Riboflavin_deaminase-reductase"/>
    <property type="match status" value="1"/>
</dbReference>
<evidence type="ECO:0000256" key="15">
    <source>
        <dbReference type="ARBA" id="ARBA00023268"/>
    </source>
</evidence>
<dbReference type="Pfam" id="PF00383">
    <property type="entry name" value="dCMP_cyt_deam_1"/>
    <property type="match status" value="1"/>
</dbReference>
<feature type="active site" description="Proton donor" evidence="18">
    <location>
        <position position="75"/>
    </location>
</feature>
<evidence type="ECO:0000256" key="16">
    <source>
        <dbReference type="ARBA" id="ARBA00049861"/>
    </source>
</evidence>